<dbReference type="Proteomes" id="UP000000305">
    <property type="component" value="Unassembled WGS sequence"/>
</dbReference>
<dbReference type="InParanoid" id="E9H9Q2"/>
<evidence type="ECO:0000313" key="2">
    <source>
        <dbReference type="Proteomes" id="UP000000305"/>
    </source>
</evidence>
<proteinExistence type="predicted"/>
<gene>
    <name evidence="1" type="ORF">DAPPUDRAFT_111579</name>
</gene>
<accession>E9H9Q2</accession>
<sequence length="321" mass="37423">MWSNQVGNNVITIDLSPIYHQDFNEDVAHENVFRWRIKDEENFNRQQTTTLTGVIITAEDLNDKLLTKWSNSQEPIDVTGMSSLHRILLIRDITQRLREMDESREIKDKLLTGNNSSTEIYFNLDGVQFSLGLNPTKDQPGNALLTMQGPVCGIFKDLHKRIEEFECFGKLSGQSIDLIVTRARQRGKRITSDDIIISENYYYDDDAKMRMAEQLTFFMLIYDFEIARRLQRPFVNNSQRLDSLPIGIGIAFNHLLNKKRGNDYRWVFFSCLFQSKPASRKEFLEEIIAAFKEWDESEKMWTHSDLIQLLYDHFGAPPPPI</sequence>
<organism evidence="1 2">
    <name type="scientific">Daphnia pulex</name>
    <name type="common">Water flea</name>
    <dbReference type="NCBI Taxonomy" id="6669"/>
    <lineage>
        <taxon>Eukaryota</taxon>
        <taxon>Metazoa</taxon>
        <taxon>Ecdysozoa</taxon>
        <taxon>Arthropoda</taxon>
        <taxon>Crustacea</taxon>
        <taxon>Branchiopoda</taxon>
        <taxon>Diplostraca</taxon>
        <taxon>Cladocera</taxon>
        <taxon>Anomopoda</taxon>
        <taxon>Daphniidae</taxon>
        <taxon>Daphnia</taxon>
    </lineage>
</organism>
<dbReference type="AlphaFoldDB" id="E9H9Q2"/>
<evidence type="ECO:0000313" key="1">
    <source>
        <dbReference type="EMBL" id="EFX71439.1"/>
    </source>
</evidence>
<dbReference type="HOGENOM" id="CLU_866738_0_0_1"/>
<protein>
    <submittedName>
        <fullName evidence="1">Uncharacterized protein</fullName>
    </submittedName>
</protein>
<reference evidence="1 2" key="1">
    <citation type="journal article" date="2011" name="Science">
        <title>The ecoresponsive genome of Daphnia pulex.</title>
        <authorList>
            <person name="Colbourne J.K."/>
            <person name="Pfrender M.E."/>
            <person name="Gilbert D."/>
            <person name="Thomas W.K."/>
            <person name="Tucker A."/>
            <person name="Oakley T.H."/>
            <person name="Tokishita S."/>
            <person name="Aerts A."/>
            <person name="Arnold G.J."/>
            <person name="Basu M.K."/>
            <person name="Bauer D.J."/>
            <person name="Caceres C.E."/>
            <person name="Carmel L."/>
            <person name="Casola C."/>
            <person name="Choi J.H."/>
            <person name="Detter J.C."/>
            <person name="Dong Q."/>
            <person name="Dusheyko S."/>
            <person name="Eads B.D."/>
            <person name="Frohlich T."/>
            <person name="Geiler-Samerotte K.A."/>
            <person name="Gerlach D."/>
            <person name="Hatcher P."/>
            <person name="Jogdeo S."/>
            <person name="Krijgsveld J."/>
            <person name="Kriventseva E.V."/>
            <person name="Kultz D."/>
            <person name="Laforsch C."/>
            <person name="Lindquist E."/>
            <person name="Lopez J."/>
            <person name="Manak J.R."/>
            <person name="Muller J."/>
            <person name="Pangilinan J."/>
            <person name="Patwardhan R.P."/>
            <person name="Pitluck S."/>
            <person name="Pritham E.J."/>
            <person name="Rechtsteiner A."/>
            <person name="Rho M."/>
            <person name="Rogozin I.B."/>
            <person name="Sakarya O."/>
            <person name="Salamov A."/>
            <person name="Schaack S."/>
            <person name="Shapiro H."/>
            <person name="Shiga Y."/>
            <person name="Skalitzky C."/>
            <person name="Smith Z."/>
            <person name="Souvorov A."/>
            <person name="Sung W."/>
            <person name="Tang Z."/>
            <person name="Tsuchiya D."/>
            <person name="Tu H."/>
            <person name="Vos H."/>
            <person name="Wang M."/>
            <person name="Wolf Y.I."/>
            <person name="Yamagata H."/>
            <person name="Yamada T."/>
            <person name="Ye Y."/>
            <person name="Shaw J.R."/>
            <person name="Andrews J."/>
            <person name="Crease T.J."/>
            <person name="Tang H."/>
            <person name="Lucas S.M."/>
            <person name="Robertson H.M."/>
            <person name="Bork P."/>
            <person name="Koonin E.V."/>
            <person name="Zdobnov E.M."/>
            <person name="Grigoriev I.V."/>
            <person name="Lynch M."/>
            <person name="Boore J.L."/>
        </authorList>
    </citation>
    <scope>NUCLEOTIDE SEQUENCE [LARGE SCALE GENOMIC DNA]</scope>
</reference>
<dbReference type="EMBL" id="GL732609">
    <property type="protein sequence ID" value="EFX71439.1"/>
    <property type="molecule type" value="Genomic_DNA"/>
</dbReference>
<name>E9H9Q2_DAPPU</name>
<dbReference type="KEGG" id="dpx:DAPPUDRAFT_111579"/>
<keyword evidence="2" id="KW-1185">Reference proteome</keyword>
<dbReference type="OrthoDB" id="6360702at2759"/>